<reference evidence="1 2" key="1">
    <citation type="submission" date="2015-04" db="EMBL/GenBank/DDBJ databases">
        <authorList>
            <person name="Syromyatnikov M.Y."/>
            <person name="Popov V.N."/>
        </authorList>
    </citation>
    <scope>NUCLEOTIDE SEQUENCE [LARGE SCALE GENOMIC DNA]</scope>
</reference>
<organism evidence="1 2">
    <name type="scientific">Clunio marinus</name>
    <dbReference type="NCBI Taxonomy" id="568069"/>
    <lineage>
        <taxon>Eukaryota</taxon>
        <taxon>Metazoa</taxon>
        <taxon>Ecdysozoa</taxon>
        <taxon>Arthropoda</taxon>
        <taxon>Hexapoda</taxon>
        <taxon>Insecta</taxon>
        <taxon>Pterygota</taxon>
        <taxon>Neoptera</taxon>
        <taxon>Endopterygota</taxon>
        <taxon>Diptera</taxon>
        <taxon>Nematocera</taxon>
        <taxon>Chironomoidea</taxon>
        <taxon>Chironomidae</taxon>
        <taxon>Clunio</taxon>
    </lineage>
</organism>
<evidence type="ECO:0000313" key="2">
    <source>
        <dbReference type="Proteomes" id="UP000183832"/>
    </source>
</evidence>
<accession>A0A1J1I9L3</accession>
<gene>
    <name evidence="1" type="ORF">CLUMA_CG010373</name>
</gene>
<evidence type="ECO:0000313" key="1">
    <source>
        <dbReference type="EMBL" id="CRK96899.1"/>
    </source>
</evidence>
<protein>
    <submittedName>
        <fullName evidence="1">CLUMA_CG010373, isoform A</fullName>
    </submittedName>
</protein>
<dbReference type="EMBL" id="CVRI01000045">
    <property type="protein sequence ID" value="CRK96899.1"/>
    <property type="molecule type" value="Genomic_DNA"/>
</dbReference>
<sequence>MGFQEKHNQESCKENRCELLAILMDFFSTFSLESRYNLQLRNTPEIFSNELHGSCGHLKKSQTLTNS</sequence>
<keyword evidence="2" id="KW-1185">Reference proteome</keyword>
<proteinExistence type="predicted"/>
<dbReference type="Proteomes" id="UP000183832">
    <property type="component" value="Unassembled WGS sequence"/>
</dbReference>
<name>A0A1J1I9L3_9DIPT</name>
<dbReference type="AlphaFoldDB" id="A0A1J1I9L3"/>